<protein>
    <submittedName>
        <fullName evidence="2">Spindlin-Z-like isoform X2</fullName>
    </submittedName>
</protein>
<evidence type="ECO:0000313" key="3">
    <source>
        <dbReference type="Proteomes" id="UP000290572"/>
    </source>
</evidence>
<dbReference type="InterPro" id="IPR003671">
    <property type="entry name" value="SPIN/Ssty"/>
</dbReference>
<organism evidence="2 3">
    <name type="scientific">Labeo rohita</name>
    <name type="common">Indian major carp</name>
    <name type="synonym">Cyprinus rohita</name>
    <dbReference type="NCBI Taxonomy" id="84645"/>
    <lineage>
        <taxon>Eukaryota</taxon>
        <taxon>Metazoa</taxon>
        <taxon>Chordata</taxon>
        <taxon>Craniata</taxon>
        <taxon>Vertebrata</taxon>
        <taxon>Euteleostomi</taxon>
        <taxon>Actinopterygii</taxon>
        <taxon>Neopterygii</taxon>
        <taxon>Teleostei</taxon>
        <taxon>Ostariophysi</taxon>
        <taxon>Cypriniformes</taxon>
        <taxon>Cyprinidae</taxon>
        <taxon>Labeoninae</taxon>
        <taxon>Labeonini</taxon>
        <taxon>Labeo</taxon>
    </lineage>
</organism>
<evidence type="ECO:0000313" key="2">
    <source>
        <dbReference type="EMBL" id="RXN34280.1"/>
    </source>
</evidence>
<comment type="caution">
    <text evidence="2">The sequence shown here is derived from an EMBL/GenBank/DDBJ whole genome shotgun (WGS) entry which is preliminary data.</text>
</comment>
<dbReference type="EMBL" id="QBIY01011201">
    <property type="protein sequence ID" value="RXN34280.1"/>
    <property type="molecule type" value="Genomic_DNA"/>
</dbReference>
<comment type="similarity">
    <text evidence="1">Belongs to the SPIN/STSY family.</text>
</comment>
<dbReference type="Gene3D" id="2.80.10.70">
    <property type="entry name" value="Spindlin/Ssty"/>
    <property type="match status" value="1"/>
</dbReference>
<gene>
    <name evidence="2" type="ORF">ROHU_015003</name>
</gene>
<evidence type="ECO:0000256" key="1">
    <source>
        <dbReference type="ARBA" id="ARBA00009467"/>
    </source>
</evidence>
<dbReference type="Proteomes" id="UP000290572">
    <property type="component" value="Unassembled WGS sequence"/>
</dbReference>
<dbReference type="InterPro" id="IPR042567">
    <property type="entry name" value="SPIN/Ssty_sf"/>
</dbReference>
<sequence length="70" mass="7813">MPECSLLNADDSSEIREPGEVPMLLEKQVECLNKDGMLKMDTIIQQVQAKPSVIKFDDDDHIYIYGVAGS</sequence>
<keyword evidence="3" id="KW-1185">Reference proteome</keyword>
<dbReference type="AlphaFoldDB" id="A0A498NQE7"/>
<reference evidence="2 3" key="1">
    <citation type="submission" date="2018-03" db="EMBL/GenBank/DDBJ databases">
        <title>Draft genome sequence of Rohu Carp (Labeo rohita).</title>
        <authorList>
            <person name="Das P."/>
            <person name="Kushwaha B."/>
            <person name="Joshi C.G."/>
            <person name="Kumar D."/>
            <person name="Nagpure N.S."/>
            <person name="Sahoo L."/>
            <person name="Das S.P."/>
            <person name="Bit A."/>
            <person name="Patnaik S."/>
            <person name="Meher P.K."/>
            <person name="Jayasankar P."/>
            <person name="Koringa P.G."/>
            <person name="Patel N.V."/>
            <person name="Hinsu A.T."/>
            <person name="Kumar R."/>
            <person name="Pandey M."/>
            <person name="Agarwal S."/>
            <person name="Srivastava S."/>
            <person name="Singh M."/>
            <person name="Iquebal M.A."/>
            <person name="Jaiswal S."/>
            <person name="Angadi U.B."/>
            <person name="Kumar N."/>
            <person name="Raza M."/>
            <person name="Shah T.M."/>
            <person name="Rai A."/>
            <person name="Jena J.K."/>
        </authorList>
    </citation>
    <scope>NUCLEOTIDE SEQUENCE [LARGE SCALE GENOMIC DNA]</scope>
    <source>
        <strain evidence="2">DASCIFA01</strain>
        <tissue evidence="2">Testis</tissue>
    </source>
</reference>
<dbReference type="Pfam" id="PF02513">
    <property type="entry name" value="Spin-Ssty"/>
    <property type="match status" value="1"/>
</dbReference>
<dbReference type="PANTHER" id="PTHR10405">
    <property type="entry name" value="SPINDLIN"/>
    <property type="match status" value="1"/>
</dbReference>
<accession>A0A498NQE7</accession>
<dbReference type="GO" id="GO:0007276">
    <property type="term" value="P:gamete generation"/>
    <property type="evidence" value="ECO:0007669"/>
    <property type="project" value="InterPro"/>
</dbReference>
<dbReference type="STRING" id="84645.A0A498NQE7"/>
<proteinExistence type="inferred from homology"/>
<name>A0A498NQE7_LABRO</name>